<gene>
    <name evidence="2" type="ORF">K040078D81_01050</name>
</gene>
<dbReference type="Gene3D" id="3.40.50.1010">
    <property type="entry name" value="5'-nuclease"/>
    <property type="match status" value="1"/>
</dbReference>
<evidence type="ECO:0000313" key="2">
    <source>
        <dbReference type="EMBL" id="GAA6405988.1"/>
    </source>
</evidence>
<dbReference type="Pfam" id="PF13470">
    <property type="entry name" value="PIN_3"/>
    <property type="match status" value="1"/>
</dbReference>
<dbReference type="InterPro" id="IPR029060">
    <property type="entry name" value="PIN-like_dom_sf"/>
</dbReference>
<reference evidence="2 3" key="1">
    <citation type="submission" date="2024-04" db="EMBL/GenBank/DDBJ databases">
        <title>Defined microbial consortia suppress multidrug-resistant proinflammatory Enterobacteriaceae via ecological control.</title>
        <authorList>
            <person name="Furuichi M."/>
            <person name="Kawaguchi T."/>
            <person name="Pust M."/>
            <person name="Yasuma K."/>
            <person name="Plichta D."/>
            <person name="Hasegawa N."/>
            <person name="Ohya T."/>
            <person name="Bhattarai S."/>
            <person name="Sasajima S."/>
            <person name="Aoto Y."/>
            <person name="Tuganbaev T."/>
            <person name="Yaginuma M."/>
            <person name="Ueda M."/>
            <person name="Okahashi N."/>
            <person name="Amafuji K."/>
            <person name="Kiridooshi Y."/>
            <person name="Sugita K."/>
            <person name="Strazar M."/>
            <person name="Skelly A."/>
            <person name="Suda W."/>
            <person name="Hattori M."/>
            <person name="Nakamoto N."/>
            <person name="Caballero S."/>
            <person name="Norman J."/>
            <person name="Olle B."/>
            <person name="Tanoue T."/>
            <person name="Arita M."/>
            <person name="Bucci V."/>
            <person name="Atarashi K."/>
            <person name="Xavier R."/>
            <person name="Honda K."/>
        </authorList>
    </citation>
    <scope>NUCLEOTIDE SEQUENCE [LARGE SCALE GENOMIC DNA]</scope>
    <source>
        <strain evidence="3">k04-0078-D8-1</strain>
    </source>
</reference>
<protein>
    <submittedName>
        <fullName evidence="2">PIN domain-containing protein</fullName>
    </submittedName>
</protein>
<evidence type="ECO:0000259" key="1">
    <source>
        <dbReference type="Pfam" id="PF13470"/>
    </source>
</evidence>
<comment type="caution">
    <text evidence="2">The sequence shown here is derived from an EMBL/GenBank/DDBJ whole genome shotgun (WGS) entry which is preliminary data.</text>
</comment>
<keyword evidence="3" id="KW-1185">Reference proteome</keyword>
<dbReference type="SUPFAM" id="SSF88723">
    <property type="entry name" value="PIN domain-like"/>
    <property type="match status" value="1"/>
</dbReference>
<evidence type="ECO:0000313" key="3">
    <source>
        <dbReference type="Proteomes" id="UP001600943"/>
    </source>
</evidence>
<dbReference type="InterPro" id="IPR002716">
    <property type="entry name" value="PIN_dom"/>
</dbReference>
<sequence length="137" mass="15702">MKLMCDTNIFLDVLSEREPFVTDSDKILRLCEEHKIDGYVSACCITDIFYLVRKYRHSNELAYHVIGKILEIVKICSVTNYDVLMAYQTKAKDFEDCLLATCAKSIKCDCIVTRNKKDFEGFGILLLSPGELLDRVC</sequence>
<dbReference type="EMBL" id="BAABYW010000001">
    <property type="protein sequence ID" value="GAA6405988.1"/>
    <property type="molecule type" value="Genomic_DNA"/>
</dbReference>
<dbReference type="Proteomes" id="UP001600943">
    <property type="component" value="Unassembled WGS sequence"/>
</dbReference>
<dbReference type="RefSeq" id="WP_226826542.1">
    <property type="nucleotide sequence ID" value="NZ_BAABYW010000001.1"/>
</dbReference>
<organism evidence="2 3">
    <name type="scientific">Blautia hominis</name>
    <dbReference type="NCBI Taxonomy" id="2025493"/>
    <lineage>
        <taxon>Bacteria</taxon>
        <taxon>Bacillati</taxon>
        <taxon>Bacillota</taxon>
        <taxon>Clostridia</taxon>
        <taxon>Lachnospirales</taxon>
        <taxon>Lachnospiraceae</taxon>
        <taxon>Blautia</taxon>
    </lineage>
</organism>
<name>A0ABQ0B3K1_9FIRM</name>
<proteinExistence type="predicted"/>
<accession>A0ABQ0B3K1</accession>
<feature type="domain" description="PIN" evidence="1">
    <location>
        <begin position="3"/>
        <end position="117"/>
    </location>
</feature>